<dbReference type="SUPFAM" id="SSF46894">
    <property type="entry name" value="C-terminal effector domain of the bipartite response regulators"/>
    <property type="match status" value="1"/>
</dbReference>
<dbReference type="SMART" id="SM00421">
    <property type="entry name" value="HTH_LUXR"/>
    <property type="match status" value="1"/>
</dbReference>
<dbReference type="PANTHER" id="PTHR44688">
    <property type="entry name" value="DNA-BINDING TRANSCRIPTIONAL ACTIVATOR DEVR_DOSR"/>
    <property type="match status" value="1"/>
</dbReference>
<dbReference type="CDD" id="cd06170">
    <property type="entry name" value="LuxR_C_like"/>
    <property type="match status" value="1"/>
</dbReference>
<dbReference type="InterPro" id="IPR000792">
    <property type="entry name" value="Tscrpt_reg_LuxR_C"/>
</dbReference>
<dbReference type="Gene3D" id="1.10.10.10">
    <property type="entry name" value="Winged helix-like DNA-binding domain superfamily/Winged helix DNA-binding domain"/>
    <property type="match status" value="1"/>
</dbReference>
<feature type="transmembrane region" description="Helical" evidence="4">
    <location>
        <begin position="6"/>
        <end position="28"/>
    </location>
</feature>
<dbReference type="RefSeq" id="WP_169276754.1">
    <property type="nucleotide sequence ID" value="NZ_JABBCP010000001.1"/>
</dbReference>
<evidence type="ECO:0000256" key="2">
    <source>
        <dbReference type="ARBA" id="ARBA00023125"/>
    </source>
</evidence>
<evidence type="ECO:0000256" key="4">
    <source>
        <dbReference type="SAM" id="Phobius"/>
    </source>
</evidence>
<organism evidence="6 7">
    <name type="scientific">Collinsella acetigenes</name>
    <dbReference type="NCBI Taxonomy" id="2713419"/>
    <lineage>
        <taxon>Bacteria</taxon>
        <taxon>Bacillati</taxon>
        <taxon>Actinomycetota</taxon>
        <taxon>Coriobacteriia</taxon>
        <taxon>Coriobacteriales</taxon>
        <taxon>Coriobacteriaceae</taxon>
        <taxon>Collinsella</taxon>
    </lineage>
</organism>
<evidence type="ECO:0000256" key="1">
    <source>
        <dbReference type="ARBA" id="ARBA00023015"/>
    </source>
</evidence>
<keyword evidence="4" id="KW-1133">Transmembrane helix</keyword>
<name>A0A7X9UAR3_9ACTN</name>
<dbReference type="AlphaFoldDB" id="A0A7X9UAR3"/>
<protein>
    <submittedName>
        <fullName evidence="6">Response regulator transcription factor</fullName>
    </submittedName>
</protein>
<evidence type="ECO:0000256" key="3">
    <source>
        <dbReference type="ARBA" id="ARBA00023163"/>
    </source>
</evidence>
<reference evidence="6 7" key="1">
    <citation type="submission" date="2020-04" db="EMBL/GenBank/DDBJ databases">
        <title>Collinsella sp. KGMB02528 nov., an anaerobic actinobacterium isolated from human feces.</title>
        <authorList>
            <person name="Han K.-I."/>
            <person name="Eom M.K."/>
            <person name="Kim J.-S."/>
            <person name="Lee K.C."/>
            <person name="Suh M.K."/>
            <person name="Park S.-H."/>
            <person name="Lee J.H."/>
            <person name="Kang S.W."/>
            <person name="Park J.-E."/>
            <person name="Oh B.S."/>
            <person name="Yu S.Y."/>
            <person name="Choi S.-H."/>
            <person name="Lee D.H."/>
            <person name="Yoon H."/>
            <person name="Kim B.-Y."/>
            <person name="Lee J.H."/>
            <person name="Lee J.-S."/>
        </authorList>
    </citation>
    <scope>NUCLEOTIDE SEQUENCE [LARGE SCALE GENOMIC DNA]</scope>
    <source>
        <strain evidence="6 7">KGMB02528</strain>
    </source>
</reference>
<keyword evidence="1" id="KW-0805">Transcription regulation</keyword>
<dbReference type="InterPro" id="IPR016032">
    <property type="entry name" value="Sig_transdc_resp-reg_C-effctor"/>
</dbReference>
<keyword evidence="4" id="KW-0812">Transmembrane</keyword>
<dbReference type="PANTHER" id="PTHR44688:SF16">
    <property type="entry name" value="DNA-BINDING TRANSCRIPTIONAL ACTIVATOR DEVR_DOSR"/>
    <property type="match status" value="1"/>
</dbReference>
<dbReference type="EMBL" id="JABBCP010000001">
    <property type="protein sequence ID" value="NMF55012.1"/>
    <property type="molecule type" value="Genomic_DNA"/>
</dbReference>
<feature type="transmembrane region" description="Helical" evidence="4">
    <location>
        <begin position="35"/>
        <end position="55"/>
    </location>
</feature>
<dbReference type="PROSITE" id="PS00622">
    <property type="entry name" value="HTH_LUXR_1"/>
    <property type="match status" value="1"/>
</dbReference>
<feature type="domain" description="HTH luxR-type" evidence="5">
    <location>
        <begin position="258"/>
        <end position="322"/>
    </location>
</feature>
<keyword evidence="4" id="KW-0472">Membrane</keyword>
<keyword evidence="2" id="KW-0238">DNA-binding</keyword>
<dbReference type="Pfam" id="PF00196">
    <property type="entry name" value="GerE"/>
    <property type="match status" value="1"/>
</dbReference>
<gene>
    <name evidence="6" type="ORF">HF320_01505</name>
</gene>
<evidence type="ECO:0000259" key="5">
    <source>
        <dbReference type="PROSITE" id="PS50043"/>
    </source>
</evidence>
<dbReference type="GO" id="GO:0006355">
    <property type="term" value="P:regulation of DNA-templated transcription"/>
    <property type="evidence" value="ECO:0007669"/>
    <property type="project" value="InterPro"/>
</dbReference>
<dbReference type="GO" id="GO:0003677">
    <property type="term" value="F:DNA binding"/>
    <property type="evidence" value="ECO:0007669"/>
    <property type="project" value="UniProtKB-KW"/>
</dbReference>
<feature type="transmembrane region" description="Helical" evidence="4">
    <location>
        <begin position="172"/>
        <end position="191"/>
    </location>
</feature>
<feature type="transmembrane region" description="Helical" evidence="4">
    <location>
        <begin position="75"/>
        <end position="98"/>
    </location>
</feature>
<dbReference type="PROSITE" id="PS50043">
    <property type="entry name" value="HTH_LUXR_2"/>
    <property type="match status" value="1"/>
</dbReference>
<dbReference type="PRINTS" id="PR00038">
    <property type="entry name" value="HTHLUXR"/>
</dbReference>
<proteinExistence type="predicted"/>
<feature type="transmembrane region" description="Helical" evidence="4">
    <location>
        <begin position="132"/>
        <end position="151"/>
    </location>
</feature>
<dbReference type="Proteomes" id="UP000546970">
    <property type="component" value="Unassembled WGS sequence"/>
</dbReference>
<accession>A0A7X9UAR3</accession>
<evidence type="ECO:0000313" key="7">
    <source>
        <dbReference type="Proteomes" id="UP000546970"/>
    </source>
</evidence>
<keyword evidence="3" id="KW-0804">Transcription</keyword>
<sequence length="322" mass="36962">MASSIFFFYTLGILIVFIVTAVLSIAAWASSGRKLFIYASGAFICYTVEIIEIFFNEHISQNLAFTVYEYYAVSMPILRTLIATLSQAFIWATVLRALDKHSQKLLVIPPTVFLAAEALILTLMPAGLFMQFAYYTTRQVFLFFVLGYIVYHYTTTKDENQRMRLGRYKKHLIVTAIMLVFVLLEDAYNILWAPMGTNYQDIMLYLSERNISENILACYLAVLIIRYAFSVLSIRLREAPDKNDVTDLERHVDEQMEFFTSKHKLSKRESEVLKLVVLGKNNQEIAKELFLALGTVKTHVHNIMVKTGCADRASLTKAFWNN</sequence>
<feature type="transmembrane region" description="Helical" evidence="4">
    <location>
        <begin position="211"/>
        <end position="229"/>
    </location>
</feature>
<evidence type="ECO:0000313" key="6">
    <source>
        <dbReference type="EMBL" id="NMF55012.1"/>
    </source>
</evidence>
<dbReference type="InterPro" id="IPR036388">
    <property type="entry name" value="WH-like_DNA-bd_sf"/>
</dbReference>
<comment type="caution">
    <text evidence="6">The sequence shown here is derived from an EMBL/GenBank/DDBJ whole genome shotgun (WGS) entry which is preliminary data.</text>
</comment>
<keyword evidence="7" id="KW-1185">Reference proteome</keyword>
<feature type="transmembrane region" description="Helical" evidence="4">
    <location>
        <begin position="105"/>
        <end position="126"/>
    </location>
</feature>